<dbReference type="Proteomes" id="UP000190130">
    <property type="component" value="Unassembled WGS sequence"/>
</dbReference>
<dbReference type="NCBIfam" id="TIGR00229">
    <property type="entry name" value="sensory_box"/>
    <property type="match status" value="1"/>
</dbReference>
<dbReference type="SUPFAM" id="SSF55785">
    <property type="entry name" value="PYP-like sensor domain (PAS domain)"/>
    <property type="match status" value="1"/>
</dbReference>
<dbReference type="InterPro" id="IPR011712">
    <property type="entry name" value="Sig_transdc_His_kin_sub3_dim/P"/>
</dbReference>
<keyword evidence="5" id="KW-0547">Nucleotide-binding</keyword>
<evidence type="ECO:0000256" key="2">
    <source>
        <dbReference type="ARBA" id="ARBA00012438"/>
    </source>
</evidence>
<keyword evidence="8" id="KW-0902">Two-component regulatory system</keyword>
<dbReference type="CDD" id="cd12915">
    <property type="entry name" value="PDC2_DGC_like"/>
    <property type="match status" value="1"/>
</dbReference>
<keyword evidence="9" id="KW-0812">Transmembrane</keyword>
<keyword evidence="4" id="KW-0808">Transferase</keyword>
<dbReference type="InterPro" id="IPR000014">
    <property type="entry name" value="PAS"/>
</dbReference>
<dbReference type="Gene3D" id="1.20.5.1930">
    <property type="match status" value="1"/>
</dbReference>
<dbReference type="InterPro" id="IPR013656">
    <property type="entry name" value="PAS_4"/>
</dbReference>
<dbReference type="GO" id="GO:0016020">
    <property type="term" value="C:membrane"/>
    <property type="evidence" value="ECO:0007669"/>
    <property type="project" value="InterPro"/>
</dbReference>
<evidence type="ECO:0000256" key="5">
    <source>
        <dbReference type="ARBA" id="ARBA00022741"/>
    </source>
</evidence>
<keyword evidence="9" id="KW-1133">Transmembrane helix</keyword>
<dbReference type="PROSITE" id="PS50112">
    <property type="entry name" value="PAS"/>
    <property type="match status" value="1"/>
</dbReference>
<dbReference type="GO" id="GO:0046983">
    <property type="term" value="F:protein dimerization activity"/>
    <property type="evidence" value="ECO:0007669"/>
    <property type="project" value="InterPro"/>
</dbReference>
<reference evidence="11 12" key="1">
    <citation type="submission" date="2017-02" db="EMBL/GenBank/DDBJ databases">
        <authorList>
            <person name="Peterson S.W."/>
        </authorList>
    </citation>
    <scope>NUCLEOTIDE SEQUENCE [LARGE SCALE GENOMIC DNA]</scope>
    <source>
        <strain evidence="11 12">DSM 9653</strain>
    </source>
</reference>
<evidence type="ECO:0000313" key="12">
    <source>
        <dbReference type="Proteomes" id="UP000190130"/>
    </source>
</evidence>
<dbReference type="PANTHER" id="PTHR24421:SF10">
    <property type="entry name" value="NITRATE_NITRITE SENSOR PROTEIN NARQ"/>
    <property type="match status" value="1"/>
</dbReference>
<dbReference type="InterPro" id="IPR050482">
    <property type="entry name" value="Sensor_HK_TwoCompSys"/>
</dbReference>
<proteinExistence type="predicted"/>
<dbReference type="RefSeq" id="WP_079591267.1">
    <property type="nucleotide sequence ID" value="NZ_FUYX01000003.1"/>
</dbReference>
<protein>
    <recommendedName>
        <fullName evidence="2">histidine kinase</fullName>
        <ecNumber evidence="2">2.7.13.3</ecNumber>
    </recommendedName>
</protein>
<evidence type="ECO:0000256" key="1">
    <source>
        <dbReference type="ARBA" id="ARBA00000085"/>
    </source>
</evidence>
<dbReference type="InterPro" id="IPR035965">
    <property type="entry name" value="PAS-like_dom_sf"/>
</dbReference>
<dbReference type="Gene3D" id="3.30.565.10">
    <property type="entry name" value="Histidine kinase-like ATPase, C-terminal domain"/>
    <property type="match status" value="1"/>
</dbReference>
<dbReference type="PANTHER" id="PTHR24421">
    <property type="entry name" value="NITRATE/NITRITE SENSOR PROTEIN NARX-RELATED"/>
    <property type="match status" value="1"/>
</dbReference>
<dbReference type="InterPro" id="IPR036890">
    <property type="entry name" value="HATPase_C_sf"/>
</dbReference>
<feature type="transmembrane region" description="Helical" evidence="9">
    <location>
        <begin position="21"/>
        <end position="41"/>
    </location>
</feature>
<evidence type="ECO:0000256" key="6">
    <source>
        <dbReference type="ARBA" id="ARBA00022777"/>
    </source>
</evidence>
<dbReference type="GO" id="GO:0005524">
    <property type="term" value="F:ATP binding"/>
    <property type="evidence" value="ECO:0007669"/>
    <property type="project" value="UniProtKB-KW"/>
</dbReference>
<keyword evidence="7" id="KW-0067">ATP-binding</keyword>
<dbReference type="Pfam" id="PF02518">
    <property type="entry name" value="HATPase_c"/>
    <property type="match status" value="1"/>
</dbReference>
<evidence type="ECO:0000256" key="4">
    <source>
        <dbReference type="ARBA" id="ARBA00022679"/>
    </source>
</evidence>
<dbReference type="Gene3D" id="3.30.450.20">
    <property type="entry name" value="PAS domain"/>
    <property type="match status" value="3"/>
</dbReference>
<dbReference type="OrthoDB" id="9778496at2"/>
<dbReference type="CDD" id="cd00130">
    <property type="entry name" value="PAS"/>
    <property type="match status" value="1"/>
</dbReference>
<dbReference type="CDD" id="cd12914">
    <property type="entry name" value="PDC1_DGC_like"/>
    <property type="match status" value="1"/>
</dbReference>
<accession>A0A1T5CDE2</accession>
<dbReference type="EMBL" id="FUYX01000003">
    <property type="protein sequence ID" value="SKB57439.1"/>
    <property type="molecule type" value="Genomic_DNA"/>
</dbReference>
<name>A0A1T5CDE2_9HYPH</name>
<evidence type="ECO:0000256" key="7">
    <source>
        <dbReference type="ARBA" id="ARBA00022840"/>
    </source>
</evidence>
<feature type="domain" description="PAS" evidence="10">
    <location>
        <begin position="330"/>
        <end position="405"/>
    </location>
</feature>
<keyword evidence="3" id="KW-0597">Phosphoprotein</keyword>
<dbReference type="AlphaFoldDB" id="A0A1T5CDE2"/>
<keyword evidence="6" id="KW-0418">Kinase</keyword>
<evidence type="ECO:0000256" key="8">
    <source>
        <dbReference type="ARBA" id="ARBA00023012"/>
    </source>
</evidence>
<evidence type="ECO:0000256" key="9">
    <source>
        <dbReference type="SAM" id="Phobius"/>
    </source>
</evidence>
<keyword evidence="9" id="KW-0472">Membrane</keyword>
<gene>
    <name evidence="11" type="ORF">SAMN05660750_01326</name>
</gene>
<dbReference type="Pfam" id="PF07730">
    <property type="entry name" value="HisKA_3"/>
    <property type="match status" value="1"/>
</dbReference>
<evidence type="ECO:0000259" key="10">
    <source>
        <dbReference type="PROSITE" id="PS50112"/>
    </source>
</evidence>
<evidence type="ECO:0000313" key="11">
    <source>
        <dbReference type="EMBL" id="SKB57439.1"/>
    </source>
</evidence>
<organism evidence="11 12">
    <name type="scientific">Bosea thiooxidans</name>
    <dbReference type="NCBI Taxonomy" id="53254"/>
    <lineage>
        <taxon>Bacteria</taxon>
        <taxon>Pseudomonadati</taxon>
        <taxon>Pseudomonadota</taxon>
        <taxon>Alphaproteobacteria</taxon>
        <taxon>Hyphomicrobiales</taxon>
        <taxon>Boseaceae</taxon>
        <taxon>Bosea</taxon>
    </lineage>
</organism>
<sequence>MQREAASSGLVKAERRRLFRAIRIALLLSALLPIAAGLIYAESTYRQRVGEATEQLGRAVALASEHSLRVFEGADSTLSEISQMPTEPPGEAERSIQRMAAILASRPHMRILGVTDAGGEIKVSAPWRSSMNVSWRDYFRVQRDRGSHGSLYVGTPIIGAKDTFFSVPISRAIRNADGAFAGIAFLALDRGYIGRFFESISGPSAETVGLLSSSGVLLTEHAGAALGADYPHQLAARIRSAQHETARQGHVEIEDADGRPNIVAFKAIGDYGLYAFASLRQNTIRAAWWLEVREVLMLLALPIAGLALAAFIAERQLRSLKKLVAALASNRARYRTIFNSSPDCNFLIGRGESGDVPIFLEVNQNSQAFFGLPSDQLAGRAVNEILEPAEASFIASSFQRCIEMRDTLQREHEVGAGPKPGHWEMRMAPLPGQAGIAIGSIRNIARQKYLTSSLRELTGRLLQRQDHERRQIARDLHDSAAQNLLAASLELKLAADALSRRNGPWHEHLSRIRDFIDRTQKEIRGVSYLLHPPMLDEAGLPNALHWFVDGFQRRTNIRLELRIGHALRDLRLPAEVEMALFRVAQEALANVHRHANASTVRLSLDMDEQGMLEFRVEDDGTAAAGVGGPDPIREGVGISGMRERLMAFEGTLTFRVSGQGATLSARVPLAQQAA</sequence>
<dbReference type="InterPro" id="IPR003594">
    <property type="entry name" value="HATPase_dom"/>
</dbReference>
<dbReference type="GO" id="GO:0000155">
    <property type="term" value="F:phosphorelay sensor kinase activity"/>
    <property type="evidence" value="ECO:0007669"/>
    <property type="project" value="InterPro"/>
</dbReference>
<dbReference type="Pfam" id="PF08448">
    <property type="entry name" value="PAS_4"/>
    <property type="match status" value="1"/>
</dbReference>
<evidence type="ECO:0000256" key="3">
    <source>
        <dbReference type="ARBA" id="ARBA00022553"/>
    </source>
</evidence>
<dbReference type="EC" id="2.7.13.3" evidence="2"/>
<dbReference type="CDD" id="cd16917">
    <property type="entry name" value="HATPase_UhpB-NarQ-NarX-like"/>
    <property type="match status" value="1"/>
</dbReference>
<comment type="catalytic activity">
    <reaction evidence="1">
        <text>ATP + protein L-histidine = ADP + protein N-phospho-L-histidine.</text>
        <dbReference type="EC" id="2.7.13.3"/>
    </reaction>
</comment>
<dbReference type="SUPFAM" id="SSF55874">
    <property type="entry name" value="ATPase domain of HSP90 chaperone/DNA topoisomerase II/histidine kinase"/>
    <property type="match status" value="1"/>
</dbReference>